<protein>
    <submittedName>
        <fullName evidence="2">Uncharacterized protein</fullName>
    </submittedName>
</protein>
<dbReference type="Proteomes" id="UP000065734">
    <property type="component" value="Chromosome I"/>
</dbReference>
<gene>
    <name evidence="2" type="ORF">BVIRIDIS_27060</name>
</gene>
<keyword evidence="3" id="KW-1185">Reference proteome</keyword>
<dbReference type="AlphaFoldDB" id="A0A0S4Q5C6"/>
<dbReference type="EMBL" id="LN907867">
    <property type="protein sequence ID" value="CUU43680.1"/>
    <property type="molecule type" value="Genomic_DNA"/>
</dbReference>
<name>A0A0S4Q5C6_BLAVI</name>
<evidence type="ECO:0000313" key="3">
    <source>
        <dbReference type="Proteomes" id="UP000065734"/>
    </source>
</evidence>
<reference evidence="3" key="1">
    <citation type="journal article" date="2016" name="Genome Announc.">
        <title>Revised genome sequence of the purple photosynthetic bacterium Blastochloris viridis.</title>
        <authorList>
            <person name="Liu L.N."/>
            <person name="Faulkner M."/>
            <person name="Liu X."/>
            <person name="Huang F."/>
            <person name="Darby A.C."/>
            <person name="Hall N."/>
        </authorList>
    </citation>
    <scope>NUCLEOTIDE SEQUENCE [LARGE SCALE GENOMIC DNA]</scope>
    <source>
        <strain evidence="3">ATCC 19567 / DSM 133 / F</strain>
    </source>
</reference>
<accession>A0A0S4Q5C6</accession>
<organism evidence="2 3">
    <name type="scientific">Blastochloris viridis</name>
    <name type="common">Rhodopseudomonas viridis</name>
    <dbReference type="NCBI Taxonomy" id="1079"/>
    <lineage>
        <taxon>Bacteria</taxon>
        <taxon>Pseudomonadati</taxon>
        <taxon>Pseudomonadota</taxon>
        <taxon>Alphaproteobacteria</taxon>
        <taxon>Hyphomicrobiales</taxon>
        <taxon>Blastochloridaceae</taxon>
        <taxon>Blastochloris</taxon>
    </lineage>
</organism>
<sequence>MRPWVGRTSPMVMAMVVVLPAPLPPSSPVTEPAARAKLMPSTATVAR</sequence>
<evidence type="ECO:0000313" key="2">
    <source>
        <dbReference type="EMBL" id="CUU43680.1"/>
    </source>
</evidence>
<evidence type="ECO:0000256" key="1">
    <source>
        <dbReference type="SAM" id="MobiDB-lite"/>
    </source>
</evidence>
<feature type="region of interest" description="Disordered" evidence="1">
    <location>
        <begin position="24"/>
        <end position="47"/>
    </location>
</feature>
<proteinExistence type="predicted"/>